<evidence type="ECO:0000256" key="1">
    <source>
        <dbReference type="SAM" id="SignalP"/>
    </source>
</evidence>
<feature type="chain" id="PRO_5032980174" evidence="1">
    <location>
        <begin position="26"/>
        <end position="576"/>
    </location>
</feature>
<dbReference type="Gene3D" id="3.10.310.70">
    <property type="match status" value="1"/>
</dbReference>
<protein>
    <submittedName>
        <fullName evidence="3">Amidohydrolase</fullName>
    </submittedName>
</protein>
<feature type="signal peptide" evidence="1">
    <location>
        <begin position="1"/>
        <end position="25"/>
    </location>
</feature>
<dbReference type="EMBL" id="JAAGSC010000044">
    <property type="protein sequence ID" value="NDY96841.1"/>
    <property type="molecule type" value="Genomic_DNA"/>
</dbReference>
<comment type="caution">
    <text evidence="3">The sequence shown here is derived from an EMBL/GenBank/DDBJ whole genome shotgun (WGS) entry which is preliminary data.</text>
</comment>
<dbReference type="InterPro" id="IPR013108">
    <property type="entry name" value="Amidohydro_3"/>
</dbReference>
<evidence type="ECO:0000313" key="4">
    <source>
        <dbReference type="Proteomes" id="UP000484885"/>
    </source>
</evidence>
<keyword evidence="4" id="KW-1185">Reference proteome</keyword>
<evidence type="ECO:0000313" key="3">
    <source>
        <dbReference type="EMBL" id="NDY96841.1"/>
    </source>
</evidence>
<keyword evidence="1" id="KW-0732">Signal</keyword>
<dbReference type="Pfam" id="PF07969">
    <property type="entry name" value="Amidohydro_3"/>
    <property type="match status" value="1"/>
</dbReference>
<dbReference type="InterPro" id="IPR032466">
    <property type="entry name" value="Metal_Hydrolase"/>
</dbReference>
<dbReference type="GO" id="GO:0016810">
    <property type="term" value="F:hydrolase activity, acting on carbon-nitrogen (but not peptide) bonds"/>
    <property type="evidence" value="ECO:0007669"/>
    <property type="project" value="InterPro"/>
</dbReference>
<sequence length="576" mass="63060">MKSSRSAACIVVLVLTVAVSQTLLAQSEPADLVLVGGDVVTLAADPGQAEAVAVRDGRIVAVGEPAEIEALTGPETEVIDLDGRMLLPGFIEGHGHFLGLGEALMTLDLQDTRSFAEVVSRVEQAVADAEPGEWITGRGWHQENWNETGEDVVDGVPTHHELSAVSPDNPVLLTHASGHAALANEMALGLAGIAERTPNPEGGEIVRDGEGQPTGFLRQAAQQPVRERMRIWYQGLGQIARQQRFQRQVDLAAEQALSHGVTSFHDMGQRFDDIDRLLAMDEEGALPLRLYVAVIGETNTDLDRRLPDYLRPPADGRMLAVRSVKRHLDGALGTHGAWLLRPYADRPDHSGLPQMSLADLRETAAIAYQHGFQLNTHAIGDRANREALSVYESIQRLAGDEALRWRIEHAQTLHPDDVPRFAELDVIASMQGIHATSDGPWVPQRLGEERAEREAYVWRSLLDSGATICNGTDVPVEPISPIASLHASITREMANGERFFPEQSMERVEALKSYTIHCAFAAFEEERLGTIEVGKLADLVVLDRNLLEVSEDELAEARVDLTLVGGEVRYRRENSE</sequence>
<feature type="domain" description="Amidohydrolase 3" evidence="2">
    <location>
        <begin position="77"/>
        <end position="570"/>
    </location>
</feature>
<reference evidence="3 4" key="1">
    <citation type="submission" date="2020-02" db="EMBL/GenBank/DDBJ databases">
        <authorList>
            <person name="Zhang X.-Y."/>
        </authorList>
    </citation>
    <scope>NUCLEOTIDE SEQUENCE [LARGE SCALE GENOMIC DNA]</scope>
    <source>
        <strain evidence="3 4">C33</strain>
    </source>
</reference>
<organism evidence="3 4">
    <name type="scientific">Wenzhouxiangella limi</name>
    <dbReference type="NCBI Taxonomy" id="2707351"/>
    <lineage>
        <taxon>Bacteria</taxon>
        <taxon>Pseudomonadati</taxon>
        <taxon>Pseudomonadota</taxon>
        <taxon>Gammaproteobacteria</taxon>
        <taxon>Chromatiales</taxon>
        <taxon>Wenzhouxiangellaceae</taxon>
        <taxon>Wenzhouxiangella</taxon>
    </lineage>
</organism>
<dbReference type="InterPro" id="IPR033932">
    <property type="entry name" value="YtcJ-like"/>
</dbReference>
<dbReference type="AlphaFoldDB" id="A0A845V9M5"/>
<keyword evidence="3" id="KW-0378">Hydrolase</keyword>
<dbReference type="Gene3D" id="2.30.40.10">
    <property type="entry name" value="Urease, subunit C, domain 1"/>
    <property type="match status" value="1"/>
</dbReference>
<name>A0A845V9M5_9GAMM</name>
<proteinExistence type="predicted"/>
<dbReference type="Gene3D" id="3.20.20.140">
    <property type="entry name" value="Metal-dependent hydrolases"/>
    <property type="match status" value="1"/>
</dbReference>
<dbReference type="InterPro" id="IPR011059">
    <property type="entry name" value="Metal-dep_hydrolase_composite"/>
</dbReference>
<gene>
    <name evidence="3" type="ORF">G3I74_13995</name>
</gene>
<dbReference type="PANTHER" id="PTHR22642:SF2">
    <property type="entry name" value="PROTEIN LONG AFTER FAR-RED 3"/>
    <property type="match status" value="1"/>
</dbReference>
<evidence type="ECO:0000259" key="2">
    <source>
        <dbReference type="Pfam" id="PF07969"/>
    </source>
</evidence>
<dbReference type="CDD" id="cd01300">
    <property type="entry name" value="YtcJ_like"/>
    <property type="match status" value="1"/>
</dbReference>
<dbReference type="SUPFAM" id="SSF51556">
    <property type="entry name" value="Metallo-dependent hydrolases"/>
    <property type="match status" value="1"/>
</dbReference>
<accession>A0A845V9M5</accession>
<dbReference type="SUPFAM" id="SSF51338">
    <property type="entry name" value="Composite domain of metallo-dependent hydrolases"/>
    <property type="match status" value="1"/>
</dbReference>
<dbReference type="PANTHER" id="PTHR22642">
    <property type="entry name" value="IMIDAZOLONEPROPIONASE"/>
    <property type="match status" value="1"/>
</dbReference>
<dbReference type="Proteomes" id="UP000484885">
    <property type="component" value="Unassembled WGS sequence"/>
</dbReference>
<dbReference type="RefSeq" id="WP_164212228.1">
    <property type="nucleotide sequence ID" value="NZ_JAAGSC010000044.1"/>
</dbReference>